<feature type="transmembrane region" description="Helical" evidence="6">
    <location>
        <begin position="141"/>
        <end position="159"/>
    </location>
</feature>
<keyword evidence="3 6" id="KW-0812">Transmembrane</keyword>
<dbReference type="PANTHER" id="PTHR43791:SF52">
    <property type="entry name" value="TRANSPORTER, PUTATIVE (AFU_ORTHOLOGUE AFUA_1G11820)-RELATED"/>
    <property type="match status" value="1"/>
</dbReference>
<dbReference type="InterPro" id="IPR036259">
    <property type="entry name" value="MFS_trans_sf"/>
</dbReference>
<evidence type="ECO:0000256" key="6">
    <source>
        <dbReference type="SAM" id="Phobius"/>
    </source>
</evidence>
<feature type="transmembrane region" description="Helical" evidence="6">
    <location>
        <begin position="204"/>
        <end position="226"/>
    </location>
</feature>
<dbReference type="FunFam" id="1.20.1250.20:FF:000068">
    <property type="entry name" value="MFS general substrate transporter"/>
    <property type="match status" value="1"/>
</dbReference>
<sequence>MAEKKADVEMIHDMGEATVGKKDGQILIDPELEKRVLRKVDWNLVPIFLVLQLCAFLDRINIGNARIQGLEKDLNMHGTDINIALFLFFIPYILLEVPSNVLLKKLRRPSIFIGCIVISWSICVIGQGVTASFAGLTVCRVLIGIFEAGLFPGQIYIMSMYYRRHELQWRVAFLFCGCVISGAFSGLLAYAIAHMEGVAGYASWRWIFILEGIGSVLIGVMALWLVPDWPENARFLTEEERLIVVQRVATDRRDVSMNHWNKKTAIRVFTDAKIYLGVLMYLGTVTTSYAGAFFIPTIVKQLGWTAVKAQLMSIPIWTCAMLSTLTTCYLSDRLRHRYGFIVVGACVSTLGYVILLKMHSVAVGVRYFAIFFCFSGAFIVQPVTVVWLSNNVAGHYKAGISSAMQIGLGNIGGIVASLMFVSTQAPEYPLGYGLGLGLQWVCVVAATIFFFLLRRENKIRDNGGRDDRYNLPDAERNNLGDDHPAFRFTY</sequence>
<evidence type="ECO:0000313" key="9">
    <source>
        <dbReference type="Proteomes" id="UP001172673"/>
    </source>
</evidence>
<dbReference type="Pfam" id="PF07690">
    <property type="entry name" value="MFS_1"/>
    <property type="match status" value="1"/>
</dbReference>
<dbReference type="Gene3D" id="1.20.1250.20">
    <property type="entry name" value="MFS general substrate transporter like domains"/>
    <property type="match status" value="2"/>
</dbReference>
<gene>
    <name evidence="8" type="ORF">H2200_000990</name>
</gene>
<dbReference type="Proteomes" id="UP001172673">
    <property type="component" value="Unassembled WGS sequence"/>
</dbReference>
<dbReference type="InterPro" id="IPR020846">
    <property type="entry name" value="MFS_dom"/>
</dbReference>
<feature type="transmembrane region" description="Helical" evidence="6">
    <location>
        <begin position="42"/>
        <end position="61"/>
    </location>
</feature>
<protein>
    <recommendedName>
        <fullName evidence="7">Major facilitator superfamily (MFS) profile domain-containing protein</fullName>
    </recommendedName>
</protein>
<feature type="transmembrane region" description="Helical" evidence="6">
    <location>
        <begin position="274"/>
        <end position="299"/>
    </location>
</feature>
<accession>A0AA38XPL3</accession>
<feature type="transmembrane region" description="Helical" evidence="6">
    <location>
        <begin position="110"/>
        <end position="129"/>
    </location>
</feature>
<feature type="transmembrane region" description="Helical" evidence="6">
    <location>
        <begin position="311"/>
        <end position="331"/>
    </location>
</feature>
<organism evidence="8 9">
    <name type="scientific">Cladophialophora chaetospira</name>
    <dbReference type="NCBI Taxonomy" id="386627"/>
    <lineage>
        <taxon>Eukaryota</taxon>
        <taxon>Fungi</taxon>
        <taxon>Dikarya</taxon>
        <taxon>Ascomycota</taxon>
        <taxon>Pezizomycotina</taxon>
        <taxon>Eurotiomycetes</taxon>
        <taxon>Chaetothyriomycetidae</taxon>
        <taxon>Chaetothyriales</taxon>
        <taxon>Herpotrichiellaceae</taxon>
        <taxon>Cladophialophora</taxon>
    </lineage>
</organism>
<keyword evidence="9" id="KW-1185">Reference proteome</keyword>
<comment type="subcellular location">
    <subcellularLocation>
        <location evidence="1">Membrane</location>
        <topology evidence="1">Multi-pass membrane protein</topology>
    </subcellularLocation>
</comment>
<name>A0AA38XPL3_9EURO</name>
<comment type="caution">
    <text evidence="8">The sequence shown here is derived from an EMBL/GenBank/DDBJ whole genome shotgun (WGS) entry which is preliminary data.</text>
</comment>
<feature type="transmembrane region" description="Helical" evidence="6">
    <location>
        <begin position="338"/>
        <end position="355"/>
    </location>
</feature>
<feature type="domain" description="Major facilitator superfamily (MFS) profile" evidence="7">
    <location>
        <begin position="44"/>
        <end position="458"/>
    </location>
</feature>
<dbReference type="GO" id="GO:0016020">
    <property type="term" value="C:membrane"/>
    <property type="evidence" value="ECO:0007669"/>
    <property type="project" value="UniProtKB-SubCell"/>
</dbReference>
<proteinExistence type="predicted"/>
<keyword evidence="5 6" id="KW-0472">Membrane</keyword>
<feature type="transmembrane region" description="Helical" evidence="6">
    <location>
        <begin position="171"/>
        <end position="192"/>
    </location>
</feature>
<evidence type="ECO:0000313" key="8">
    <source>
        <dbReference type="EMBL" id="KAJ9617269.1"/>
    </source>
</evidence>
<dbReference type="GO" id="GO:0022857">
    <property type="term" value="F:transmembrane transporter activity"/>
    <property type="evidence" value="ECO:0007669"/>
    <property type="project" value="InterPro"/>
</dbReference>
<dbReference type="FunFam" id="1.20.1250.20:FF:000034">
    <property type="entry name" value="MFS general substrate transporter"/>
    <property type="match status" value="1"/>
</dbReference>
<evidence type="ECO:0000259" key="7">
    <source>
        <dbReference type="PROSITE" id="PS50850"/>
    </source>
</evidence>
<dbReference type="InterPro" id="IPR011701">
    <property type="entry name" value="MFS"/>
</dbReference>
<feature type="transmembrane region" description="Helical" evidence="6">
    <location>
        <begin position="400"/>
        <end position="420"/>
    </location>
</feature>
<evidence type="ECO:0000256" key="1">
    <source>
        <dbReference type="ARBA" id="ARBA00004141"/>
    </source>
</evidence>
<feature type="transmembrane region" description="Helical" evidence="6">
    <location>
        <begin position="367"/>
        <end position="388"/>
    </location>
</feature>
<evidence type="ECO:0000256" key="2">
    <source>
        <dbReference type="ARBA" id="ARBA00022448"/>
    </source>
</evidence>
<reference evidence="8" key="1">
    <citation type="submission" date="2022-10" db="EMBL/GenBank/DDBJ databases">
        <title>Culturing micro-colonial fungi from biological soil crusts in the Mojave desert and describing Neophaeococcomyces mojavensis, and introducing the new genera and species Taxawa tesnikishii.</title>
        <authorList>
            <person name="Kurbessoian T."/>
            <person name="Stajich J.E."/>
        </authorList>
    </citation>
    <scope>NUCLEOTIDE SEQUENCE</scope>
    <source>
        <strain evidence="8">TK_41</strain>
    </source>
</reference>
<feature type="transmembrane region" description="Helical" evidence="6">
    <location>
        <begin position="81"/>
        <end position="103"/>
    </location>
</feature>
<keyword evidence="2" id="KW-0813">Transport</keyword>
<feature type="transmembrane region" description="Helical" evidence="6">
    <location>
        <begin position="432"/>
        <end position="453"/>
    </location>
</feature>
<dbReference type="AlphaFoldDB" id="A0AA38XPL3"/>
<dbReference type="SUPFAM" id="SSF103473">
    <property type="entry name" value="MFS general substrate transporter"/>
    <property type="match status" value="1"/>
</dbReference>
<keyword evidence="4 6" id="KW-1133">Transmembrane helix</keyword>
<dbReference type="EMBL" id="JAPDRK010000001">
    <property type="protein sequence ID" value="KAJ9617269.1"/>
    <property type="molecule type" value="Genomic_DNA"/>
</dbReference>
<evidence type="ECO:0000256" key="5">
    <source>
        <dbReference type="ARBA" id="ARBA00023136"/>
    </source>
</evidence>
<dbReference type="PANTHER" id="PTHR43791">
    <property type="entry name" value="PERMEASE-RELATED"/>
    <property type="match status" value="1"/>
</dbReference>
<evidence type="ECO:0000256" key="3">
    <source>
        <dbReference type="ARBA" id="ARBA00022692"/>
    </source>
</evidence>
<evidence type="ECO:0000256" key="4">
    <source>
        <dbReference type="ARBA" id="ARBA00022989"/>
    </source>
</evidence>
<dbReference type="PROSITE" id="PS50850">
    <property type="entry name" value="MFS"/>
    <property type="match status" value="1"/>
</dbReference>